<protein>
    <submittedName>
        <fullName evidence="2">MBL fold metallo-hydrolase</fullName>
    </submittedName>
</protein>
<dbReference type="InterPro" id="IPR052159">
    <property type="entry name" value="Competence_DNA_uptake"/>
</dbReference>
<dbReference type="InterPro" id="IPR036866">
    <property type="entry name" value="RibonucZ/Hydroxyglut_hydro"/>
</dbReference>
<comment type="caution">
    <text evidence="2">The sequence shown here is derived from an EMBL/GenBank/DDBJ whole genome shotgun (WGS) entry which is preliminary data.</text>
</comment>
<dbReference type="PROSITE" id="PS51257">
    <property type="entry name" value="PROKAR_LIPOPROTEIN"/>
    <property type="match status" value="1"/>
</dbReference>
<proteinExistence type="predicted"/>
<sequence length="323" mass="34538">MRKIVSILTAVAAGCIALAAFVIEYYGGQGAVPTWDTLYDQFGIENSIPDSETVSSGDTSVSFLNVGQGDSVLICQDGEFCLIDAGTPDSQEQLLRSLEGAGVERLTYVVMTHPHADHAGGMAAVLEAFPTDTLILPQLDGLEDRSSTLERTLDAAEEYGVEMIQASTGDSYTLGGGQLDVLLAPTPEEAGDNLNNLSLCLRFTAGKFTFVDTGDAEEEIEEQLIQQYWSGLRADLLKAGHHGSNTSNTQEFLEAVSPEIVVASCGLDNDYGHPHEEVVERVEDIGAAFYRTDLDGTVTVVSHDGTMQVDCTARYAQDADQAA</sequence>
<dbReference type="Proteomes" id="UP000768567">
    <property type="component" value="Unassembled WGS sequence"/>
</dbReference>
<feature type="domain" description="Metallo-beta-lactamase" evidence="1">
    <location>
        <begin position="68"/>
        <end position="267"/>
    </location>
</feature>
<dbReference type="Pfam" id="PF00753">
    <property type="entry name" value="Lactamase_B"/>
    <property type="match status" value="1"/>
</dbReference>
<dbReference type="CDD" id="cd07731">
    <property type="entry name" value="ComA-like_MBL-fold"/>
    <property type="match status" value="1"/>
</dbReference>
<reference evidence="2 3" key="1">
    <citation type="submission" date="2020-10" db="EMBL/GenBank/DDBJ databases">
        <title>ChiBAC.</title>
        <authorList>
            <person name="Zenner C."/>
            <person name="Hitch T.C.A."/>
            <person name="Clavel T."/>
        </authorList>
    </citation>
    <scope>NUCLEOTIDE SEQUENCE [LARGE SCALE GENOMIC DNA]</scope>
    <source>
        <strain evidence="2 3">DSM 109015</strain>
    </source>
</reference>
<evidence type="ECO:0000313" key="3">
    <source>
        <dbReference type="Proteomes" id="UP000768567"/>
    </source>
</evidence>
<dbReference type="Gene3D" id="3.60.15.10">
    <property type="entry name" value="Ribonuclease Z/Hydroxyacylglutathione hydrolase-like"/>
    <property type="match status" value="1"/>
</dbReference>
<dbReference type="InterPro" id="IPR035681">
    <property type="entry name" value="ComA-like_MBL"/>
</dbReference>
<evidence type="ECO:0000259" key="1">
    <source>
        <dbReference type="SMART" id="SM00849"/>
    </source>
</evidence>
<dbReference type="RefSeq" id="WP_193499766.1">
    <property type="nucleotide sequence ID" value="NZ_JADCKC010000001.1"/>
</dbReference>
<dbReference type="PANTHER" id="PTHR30619">
    <property type="entry name" value="DNA INTERNALIZATION/COMPETENCE PROTEIN COMEC/REC2"/>
    <property type="match status" value="1"/>
</dbReference>
<dbReference type="SMART" id="SM00849">
    <property type="entry name" value="Lactamase_B"/>
    <property type="match status" value="1"/>
</dbReference>
<gene>
    <name evidence="2" type="ORF">INF35_01225</name>
</gene>
<keyword evidence="3" id="KW-1185">Reference proteome</keyword>
<dbReference type="InterPro" id="IPR001279">
    <property type="entry name" value="Metallo-B-lactamas"/>
</dbReference>
<dbReference type="PANTHER" id="PTHR30619:SF7">
    <property type="entry name" value="BETA-LACTAMASE DOMAIN PROTEIN"/>
    <property type="match status" value="1"/>
</dbReference>
<dbReference type="EMBL" id="JADCKC010000001">
    <property type="protein sequence ID" value="MBE5036427.1"/>
    <property type="molecule type" value="Genomic_DNA"/>
</dbReference>
<accession>A0ABR9QZW9</accession>
<organism evidence="2 3">
    <name type="scientific">Gemmiger gallinarum</name>
    <dbReference type="NCBI Taxonomy" id="2779354"/>
    <lineage>
        <taxon>Bacteria</taxon>
        <taxon>Bacillati</taxon>
        <taxon>Bacillota</taxon>
        <taxon>Clostridia</taxon>
        <taxon>Eubacteriales</taxon>
        <taxon>Gemmiger</taxon>
    </lineage>
</organism>
<dbReference type="SUPFAM" id="SSF56281">
    <property type="entry name" value="Metallo-hydrolase/oxidoreductase"/>
    <property type="match status" value="1"/>
</dbReference>
<name>A0ABR9QZW9_9FIRM</name>
<evidence type="ECO:0000313" key="2">
    <source>
        <dbReference type="EMBL" id="MBE5036427.1"/>
    </source>
</evidence>